<name>A0A830BM96_9LAMI</name>
<dbReference type="GO" id="GO:0009786">
    <property type="term" value="P:regulation of asymmetric cell division"/>
    <property type="evidence" value="ECO:0007669"/>
    <property type="project" value="InterPro"/>
</dbReference>
<evidence type="ECO:0000313" key="2">
    <source>
        <dbReference type="EMBL" id="GFP87282.1"/>
    </source>
</evidence>
<dbReference type="EMBL" id="BMAC01000142">
    <property type="protein sequence ID" value="GFP87282.1"/>
    <property type="molecule type" value="Genomic_DNA"/>
</dbReference>
<comment type="caution">
    <text evidence="2">The sequence shown here is derived from an EMBL/GenBank/DDBJ whole genome shotgun (WGS) entry which is preliminary data.</text>
</comment>
<accession>A0A830BM96</accession>
<feature type="region of interest" description="Disordered" evidence="1">
    <location>
        <begin position="301"/>
        <end position="320"/>
    </location>
</feature>
<evidence type="ECO:0000256" key="1">
    <source>
        <dbReference type="SAM" id="MobiDB-lite"/>
    </source>
</evidence>
<feature type="compositionally biased region" description="Polar residues" evidence="1">
    <location>
        <begin position="78"/>
        <end position="87"/>
    </location>
</feature>
<keyword evidence="3" id="KW-1185">Reference proteome</keyword>
<sequence>MFASQLLRILETIPTDVKYETCVSSEQDMTMKENPNPTLYDSNFGSKEIYPLNGLRSETSPLVFEEKDWNPKFADEFSMNNQNGTRNTTEKEFHKNGPCYPPSSLNSLSPDTSREDKVPIASFNANECKDTNYFYTNRNILESDKPELMACYTDINYHVVKDICVDEGTPLNGKILAGNSEDDQSSDRSDGSAASSSDYTKGIGANELEISKAPSESPSDETLSDDDSAEDSFIDKTLPIQEFGTRSFLRSFINSLDGDDVHKAGPVFDRTWSSWSQKPELSGSGHVLCETYSGKAVSKGPTESLAEAKPNEDAQASNSLSYNSKVESQIITFNFNSPATEPPGVVTNGITEKVNEQSVDSTNGITEKVNEQSVDSTNQPDQSVHCDSSKKTSIENVDDQLLPDHKECESHDADSAHVSRVNNEPVVSLEKYEQGESSFSVASGFIAHSGPIPCSGSISFRSDGSATSGRSFAFPMYVNFASLYETIPEANGQKSLKQYGNSAVEQAKVTLPNLLPRKLKLQQDIGTSFDDKDIVPRDKLIEASSENKTESENLVHKGTWREWVEAPNKSDYFTMDYAWLKRRHPIHNKHIPVNSAP</sequence>
<dbReference type="OrthoDB" id="1911032at2759"/>
<feature type="compositionally biased region" description="Acidic residues" evidence="1">
    <location>
        <begin position="218"/>
        <end position="231"/>
    </location>
</feature>
<reference evidence="2" key="1">
    <citation type="submission" date="2020-07" db="EMBL/GenBank/DDBJ databases">
        <title>Ethylene signaling mediates host invasion by parasitic plants.</title>
        <authorList>
            <person name="Yoshida S."/>
        </authorList>
    </citation>
    <scope>NUCLEOTIDE SEQUENCE</scope>
    <source>
        <strain evidence="2">Okayama</strain>
    </source>
</reference>
<feature type="compositionally biased region" description="Polar residues" evidence="1">
    <location>
        <begin position="371"/>
        <end position="386"/>
    </location>
</feature>
<feature type="region of interest" description="Disordered" evidence="1">
    <location>
        <begin position="175"/>
        <end position="231"/>
    </location>
</feature>
<organism evidence="2 3">
    <name type="scientific">Phtheirospermum japonicum</name>
    <dbReference type="NCBI Taxonomy" id="374723"/>
    <lineage>
        <taxon>Eukaryota</taxon>
        <taxon>Viridiplantae</taxon>
        <taxon>Streptophyta</taxon>
        <taxon>Embryophyta</taxon>
        <taxon>Tracheophyta</taxon>
        <taxon>Spermatophyta</taxon>
        <taxon>Magnoliopsida</taxon>
        <taxon>eudicotyledons</taxon>
        <taxon>Gunneridae</taxon>
        <taxon>Pentapetalae</taxon>
        <taxon>asterids</taxon>
        <taxon>lamiids</taxon>
        <taxon>Lamiales</taxon>
        <taxon>Orobanchaceae</taxon>
        <taxon>Orobanchaceae incertae sedis</taxon>
        <taxon>Phtheirospermum</taxon>
    </lineage>
</organism>
<evidence type="ECO:0000313" key="3">
    <source>
        <dbReference type="Proteomes" id="UP000653305"/>
    </source>
</evidence>
<feature type="region of interest" description="Disordered" evidence="1">
    <location>
        <begin position="371"/>
        <end position="394"/>
    </location>
</feature>
<feature type="region of interest" description="Disordered" evidence="1">
    <location>
        <begin position="75"/>
        <end position="116"/>
    </location>
</feature>
<gene>
    <name evidence="2" type="ORF">PHJA_000871900</name>
</gene>
<dbReference type="AlphaFoldDB" id="A0A830BM96"/>
<protein>
    <submittedName>
        <fullName evidence="2">Uncharacterized protein</fullName>
    </submittedName>
</protein>
<dbReference type="PANTHER" id="PTHR33914">
    <property type="entry name" value="18S PRE-RIBOSOMAL ASSEMBLY PROTEIN GAR2-LIKE PROTEIN"/>
    <property type="match status" value="1"/>
</dbReference>
<dbReference type="Proteomes" id="UP000653305">
    <property type="component" value="Unassembled WGS sequence"/>
</dbReference>
<proteinExistence type="predicted"/>
<dbReference type="InterPro" id="IPR040378">
    <property type="entry name" value="BASL"/>
</dbReference>
<dbReference type="PANTHER" id="PTHR33914:SF2">
    <property type="entry name" value="OS02G0582100 PROTEIN"/>
    <property type="match status" value="1"/>
</dbReference>